<keyword evidence="8" id="KW-0961">Cell wall biogenesis/degradation</keyword>
<evidence type="ECO:0000256" key="4">
    <source>
        <dbReference type="ARBA" id="ARBA00022692"/>
    </source>
</evidence>
<dbReference type="PANTHER" id="PTHR32044">
    <property type="entry name" value="GLUCOMANNAN 4-BETA-MANNOSYLTRANSFERASE 9"/>
    <property type="match status" value="1"/>
</dbReference>
<dbReference type="GO" id="GO:0016757">
    <property type="term" value="F:glycosyltransferase activity"/>
    <property type="evidence" value="ECO:0007669"/>
    <property type="project" value="UniProtKB-KW"/>
</dbReference>
<dbReference type="RefSeq" id="WP_202856470.1">
    <property type="nucleotide sequence ID" value="NZ_JAEUGD010000042.1"/>
</dbReference>
<evidence type="ECO:0000256" key="9">
    <source>
        <dbReference type="SAM" id="Phobius"/>
    </source>
</evidence>
<proteinExistence type="predicted"/>
<keyword evidence="3" id="KW-0808">Transferase</keyword>
<dbReference type="CDD" id="cd06437">
    <property type="entry name" value="CESA_CaSu_A2"/>
    <property type="match status" value="1"/>
</dbReference>
<name>A0A937G1U8_9BACT</name>
<organism evidence="10 11">
    <name type="scientific">Fulvivirga marina</name>
    <dbReference type="NCBI Taxonomy" id="2494733"/>
    <lineage>
        <taxon>Bacteria</taxon>
        <taxon>Pseudomonadati</taxon>
        <taxon>Bacteroidota</taxon>
        <taxon>Cytophagia</taxon>
        <taxon>Cytophagales</taxon>
        <taxon>Fulvivirgaceae</taxon>
        <taxon>Fulvivirga</taxon>
    </lineage>
</organism>
<gene>
    <name evidence="10" type="ORF">JMN32_11490</name>
</gene>
<evidence type="ECO:0000256" key="2">
    <source>
        <dbReference type="ARBA" id="ARBA00022676"/>
    </source>
</evidence>
<dbReference type="FunFam" id="3.90.550.10:FF:000057">
    <property type="entry name" value="Glycosyltransferase-like protein, family 2"/>
    <property type="match status" value="1"/>
</dbReference>
<comment type="subcellular location">
    <subcellularLocation>
        <location evidence="1">Golgi apparatus membrane</location>
        <topology evidence="1">Multi-pass membrane protein</topology>
    </subcellularLocation>
</comment>
<dbReference type="SUPFAM" id="SSF53448">
    <property type="entry name" value="Nucleotide-diphospho-sugar transferases"/>
    <property type="match status" value="1"/>
</dbReference>
<evidence type="ECO:0000313" key="10">
    <source>
        <dbReference type="EMBL" id="MBL6446936.1"/>
    </source>
</evidence>
<dbReference type="InterPro" id="IPR029044">
    <property type="entry name" value="Nucleotide-diphossugar_trans"/>
</dbReference>
<keyword evidence="6" id="KW-0333">Golgi apparatus</keyword>
<comment type="caution">
    <text evidence="10">The sequence shown here is derived from an EMBL/GenBank/DDBJ whole genome shotgun (WGS) entry which is preliminary data.</text>
</comment>
<reference evidence="10" key="1">
    <citation type="submission" date="2021-01" db="EMBL/GenBank/DDBJ databases">
        <title>Fulvivirga kasyanovii gen. nov., sp nov., a novel member of the phylum Bacteroidetes isolated from seawater in a mussel farm.</title>
        <authorList>
            <person name="Zhao L.-H."/>
            <person name="Wang Z.-J."/>
        </authorList>
    </citation>
    <scope>NUCLEOTIDE SEQUENCE</scope>
    <source>
        <strain evidence="10">29W222</strain>
    </source>
</reference>
<evidence type="ECO:0000256" key="1">
    <source>
        <dbReference type="ARBA" id="ARBA00004653"/>
    </source>
</evidence>
<keyword evidence="2" id="KW-0328">Glycosyltransferase</keyword>
<dbReference type="Proteomes" id="UP000614216">
    <property type="component" value="Unassembled WGS sequence"/>
</dbReference>
<evidence type="ECO:0000256" key="7">
    <source>
        <dbReference type="ARBA" id="ARBA00023136"/>
    </source>
</evidence>
<dbReference type="AlphaFoldDB" id="A0A937G1U8"/>
<accession>A0A937G1U8</accession>
<feature type="transmembrane region" description="Helical" evidence="9">
    <location>
        <begin position="337"/>
        <end position="359"/>
    </location>
</feature>
<sequence>MEYFVVVIYGLSLLLIFLFSLGQLHLTWHYLKARKKNKSVVKPLQVYPKVTVQLPVYNERYVIQRLIDAVCQFQYPKDKFEVQILDDSTDETVEIITGKVLEWKQEGVDIKHIQREDRKGFKAGALQYGLGISEGEFIAIFDADFLPQSDFLMKTLPVFENTTGVVQTRWGHLNKDYSMLTRLQAFGLDAHFSIEQTGRNHAGSFINFNGTGGVWRKNCIYDAGGWSADTLTEDLDLSYRAQMKGWKFKYLEDYVAPAELPVIMPAIKSQQYRWNKGAAETARKNLWKVFSSPIKGMGKIHAFFHLFNSSVFVCLLLASILSIPMLFIKEAHPGFDFIFDLGSIFLIGFLSIAFFYWVASKQSHPRGTGKYYLTTFPVFLTVSMGLSLHNGIAVLEGLLGIKSPFIRTPKFNIKNKADTWKGNIYVKPKIDFVTIMEGLLSLYFMFGIASGIYLHDLGLMIFHVMLSLGFASVFYYSIKPLKHG</sequence>
<feature type="transmembrane region" description="Helical" evidence="9">
    <location>
        <begin position="371"/>
        <end position="395"/>
    </location>
</feature>
<evidence type="ECO:0000256" key="3">
    <source>
        <dbReference type="ARBA" id="ARBA00022679"/>
    </source>
</evidence>
<feature type="transmembrane region" description="Helical" evidence="9">
    <location>
        <begin position="302"/>
        <end position="325"/>
    </location>
</feature>
<evidence type="ECO:0000256" key="5">
    <source>
        <dbReference type="ARBA" id="ARBA00022989"/>
    </source>
</evidence>
<feature type="transmembrane region" description="Helical" evidence="9">
    <location>
        <begin position="461"/>
        <end position="478"/>
    </location>
</feature>
<keyword evidence="4 9" id="KW-0812">Transmembrane</keyword>
<keyword evidence="5 9" id="KW-1133">Transmembrane helix</keyword>
<dbReference type="PANTHER" id="PTHR32044:SF80">
    <property type="entry name" value="XYLOGLUCAN GLYCOSYLTRANSFERASE 2-RELATED"/>
    <property type="match status" value="1"/>
</dbReference>
<dbReference type="Gene3D" id="3.90.550.10">
    <property type="entry name" value="Spore Coat Polysaccharide Biosynthesis Protein SpsA, Chain A"/>
    <property type="match status" value="1"/>
</dbReference>
<dbReference type="EMBL" id="JAEUGD010000042">
    <property type="protein sequence ID" value="MBL6446936.1"/>
    <property type="molecule type" value="Genomic_DNA"/>
</dbReference>
<evidence type="ECO:0000313" key="11">
    <source>
        <dbReference type="Proteomes" id="UP000614216"/>
    </source>
</evidence>
<dbReference type="Pfam" id="PF13641">
    <property type="entry name" value="Glyco_tranf_2_3"/>
    <property type="match status" value="1"/>
</dbReference>
<feature type="transmembrane region" description="Helical" evidence="9">
    <location>
        <begin position="432"/>
        <end position="454"/>
    </location>
</feature>
<protein>
    <submittedName>
        <fullName evidence="10">Glycosyltransferase family 2 protein</fullName>
    </submittedName>
</protein>
<dbReference type="GO" id="GO:0071555">
    <property type="term" value="P:cell wall organization"/>
    <property type="evidence" value="ECO:0007669"/>
    <property type="project" value="UniProtKB-KW"/>
</dbReference>
<evidence type="ECO:0000256" key="6">
    <source>
        <dbReference type="ARBA" id="ARBA00023034"/>
    </source>
</evidence>
<keyword evidence="11" id="KW-1185">Reference proteome</keyword>
<feature type="transmembrane region" description="Helical" evidence="9">
    <location>
        <begin position="6"/>
        <end position="28"/>
    </location>
</feature>
<evidence type="ECO:0000256" key="8">
    <source>
        <dbReference type="ARBA" id="ARBA00023316"/>
    </source>
</evidence>
<keyword evidence="7 9" id="KW-0472">Membrane</keyword>